<evidence type="ECO:0000313" key="2">
    <source>
        <dbReference type="EMBL" id="GAA5529849.1"/>
    </source>
</evidence>
<proteinExistence type="predicted"/>
<evidence type="ECO:0000313" key="3">
    <source>
        <dbReference type="Proteomes" id="UP001428290"/>
    </source>
</evidence>
<evidence type="ECO:0000256" key="1">
    <source>
        <dbReference type="SAM" id="Phobius"/>
    </source>
</evidence>
<organism evidence="2 3">
    <name type="scientific">Herpetosiphon gulosus</name>
    <dbReference type="NCBI Taxonomy" id="1973496"/>
    <lineage>
        <taxon>Bacteria</taxon>
        <taxon>Bacillati</taxon>
        <taxon>Chloroflexota</taxon>
        <taxon>Chloroflexia</taxon>
        <taxon>Herpetosiphonales</taxon>
        <taxon>Herpetosiphonaceae</taxon>
        <taxon>Herpetosiphon</taxon>
    </lineage>
</organism>
<name>A0ABP9X3E1_9CHLR</name>
<keyword evidence="1" id="KW-0472">Membrane</keyword>
<accession>A0ABP9X3E1</accession>
<feature type="transmembrane region" description="Helical" evidence="1">
    <location>
        <begin position="40"/>
        <end position="62"/>
    </location>
</feature>
<feature type="transmembrane region" description="Helical" evidence="1">
    <location>
        <begin position="6"/>
        <end position="28"/>
    </location>
</feature>
<keyword evidence="1" id="KW-0812">Transmembrane</keyword>
<gene>
    <name evidence="2" type="ORF">Hgul01_03663</name>
</gene>
<comment type="caution">
    <text evidence="2">The sequence shown here is derived from an EMBL/GenBank/DDBJ whole genome shotgun (WGS) entry which is preliminary data.</text>
</comment>
<dbReference type="EMBL" id="BAABRU010000013">
    <property type="protein sequence ID" value="GAA5529849.1"/>
    <property type="molecule type" value="Genomic_DNA"/>
</dbReference>
<keyword evidence="3" id="KW-1185">Reference proteome</keyword>
<keyword evidence="1" id="KW-1133">Transmembrane helix</keyword>
<dbReference type="RefSeq" id="WP_345723442.1">
    <property type="nucleotide sequence ID" value="NZ_BAABRU010000013.1"/>
</dbReference>
<protein>
    <submittedName>
        <fullName evidence="2">Uncharacterized protein</fullName>
    </submittedName>
</protein>
<sequence length="93" mass="10261">MRPIILALPAVFMCCGIIWMAAATTFLSNKTGRVTDLRRLFGRMSIIVGVVILLWAGVVIAIDIVEIAYPLVFAVVGGLLLFQGWAFSRFKLF</sequence>
<dbReference type="Proteomes" id="UP001428290">
    <property type="component" value="Unassembled WGS sequence"/>
</dbReference>
<reference evidence="2 3" key="1">
    <citation type="submission" date="2024-02" db="EMBL/GenBank/DDBJ databases">
        <title>Herpetosiphon gulosus NBRC 112829.</title>
        <authorList>
            <person name="Ichikawa N."/>
            <person name="Katano-Makiyama Y."/>
            <person name="Hidaka K."/>
        </authorList>
    </citation>
    <scope>NUCLEOTIDE SEQUENCE [LARGE SCALE GENOMIC DNA]</scope>
    <source>
        <strain evidence="2 3">NBRC 112829</strain>
    </source>
</reference>
<feature type="transmembrane region" description="Helical" evidence="1">
    <location>
        <begin position="68"/>
        <end position="87"/>
    </location>
</feature>